<protein>
    <submittedName>
        <fullName evidence="10">ATP-dependent RNA helicase CshB</fullName>
    </submittedName>
</protein>
<evidence type="ECO:0000256" key="2">
    <source>
        <dbReference type="ARBA" id="ARBA00022801"/>
    </source>
</evidence>
<dbReference type="GO" id="GO:0005829">
    <property type="term" value="C:cytosol"/>
    <property type="evidence" value="ECO:0007669"/>
    <property type="project" value="TreeGrafter"/>
</dbReference>
<evidence type="ECO:0000256" key="6">
    <source>
        <dbReference type="SAM" id="MobiDB-lite"/>
    </source>
</evidence>
<feature type="domain" description="Helicase ATP-binding" evidence="7">
    <location>
        <begin position="35"/>
        <end position="208"/>
    </location>
</feature>
<dbReference type="Proteomes" id="UP000242662">
    <property type="component" value="Unassembled WGS sequence"/>
</dbReference>
<dbReference type="InterPro" id="IPR001650">
    <property type="entry name" value="Helicase_C-like"/>
</dbReference>
<sequence>MQAENFSRFGLDRRLITALSELGIAQPTEIQERLIPAILNGRDCIGQSQTGTGKTFAFLLPLVNQIDTTRPELQAIVTAPTRELATQLFQELKKLLVHFEGTLDAQLFVGGTDRKRQADKLATKQPHIVVGTPGRIGDLIKNQWLVAYTATTFVVDEADQMLDMGFLEDVDQIAARLAADLQMLVFSATVPENLQPFLRKYMNDPRHVHVSPHQTAATRVTHQLVPIRHQEKLTVLKQVIQGLSPYLALVFTNTKEEADEVTDALVKEGVNVDCLHGGLSPRERKQVMKRVAAVDIQYLVATDLAARGMDIKGVSHVINFSFPTDLDYYVHRIGRTARAGADGLALTLYDQKDEAAFAKLVKRGIVFQFVEYKKDEWIVLDKPPVGAGRVAKRTTKSESHAKKDAPKKPATRTGGKAKAKPKKVKPAYKRKARVSAEKKKPRSARKG</sequence>
<dbReference type="PANTHER" id="PTHR47963">
    <property type="entry name" value="DEAD-BOX ATP-DEPENDENT RNA HELICASE 47, MITOCHONDRIAL"/>
    <property type="match status" value="1"/>
</dbReference>
<dbReference type="Gene3D" id="3.40.50.300">
    <property type="entry name" value="P-loop containing nucleotide triphosphate hydrolases"/>
    <property type="match status" value="2"/>
</dbReference>
<name>A0A1G6KMH1_9BACI</name>
<evidence type="ECO:0000256" key="1">
    <source>
        <dbReference type="ARBA" id="ARBA00022741"/>
    </source>
</evidence>
<gene>
    <name evidence="10" type="ORF">SAMN05421737_10777</name>
</gene>
<keyword evidence="1" id="KW-0547">Nucleotide-binding</keyword>
<dbReference type="PROSITE" id="PS51194">
    <property type="entry name" value="HELICASE_CTER"/>
    <property type="match status" value="1"/>
</dbReference>
<feature type="domain" description="Helicase C-terminal" evidence="8">
    <location>
        <begin position="235"/>
        <end position="385"/>
    </location>
</feature>
<dbReference type="Pfam" id="PF00270">
    <property type="entry name" value="DEAD"/>
    <property type="match status" value="1"/>
</dbReference>
<dbReference type="PROSITE" id="PS51192">
    <property type="entry name" value="HELICASE_ATP_BIND_1"/>
    <property type="match status" value="1"/>
</dbReference>
<feature type="compositionally biased region" description="Basic and acidic residues" evidence="6">
    <location>
        <begin position="395"/>
        <end position="407"/>
    </location>
</feature>
<dbReference type="GO" id="GO:0005840">
    <property type="term" value="C:ribosome"/>
    <property type="evidence" value="ECO:0007669"/>
    <property type="project" value="TreeGrafter"/>
</dbReference>
<feature type="domain" description="DEAD-box RNA helicase Q" evidence="9">
    <location>
        <begin position="4"/>
        <end position="32"/>
    </location>
</feature>
<keyword evidence="4" id="KW-0067">ATP-binding</keyword>
<evidence type="ECO:0000313" key="10">
    <source>
        <dbReference type="EMBL" id="SDC32028.1"/>
    </source>
</evidence>
<dbReference type="AlphaFoldDB" id="A0A1G6KMH1"/>
<dbReference type="InterPro" id="IPR027417">
    <property type="entry name" value="P-loop_NTPase"/>
</dbReference>
<dbReference type="GO" id="GO:0016787">
    <property type="term" value="F:hydrolase activity"/>
    <property type="evidence" value="ECO:0007669"/>
    <property type="project" value="UniProtKB-KW"/>
</dbReference>
<keyword evidence="3 10" id="KW-0347">Helicase</keyword>
<accession>A0A1G6KMH1</accession>
<dbReference type="InterPro" id="IPR011545">
    <property type="entry name" value="DEAD/DEAH_box_helicase_dom"/>
</dbReference>
<dbReference type="SUPFAM" id="SSF52540">
    <property type="entry name" value="P-loop containing nucleoside triphosphate hydrolases"/>
    <property type="match status" value="1"/>
</dbReference>
<evidence type="ECO:0000256" key="4">
    <source>
        <dbReference type="ARBA" id="ARBA00022840"/>
    </source>
</evidence>
<evidence type="ECO:0000259" key="8">
    <source>
        <dbReference type="PROSITE" id="PS51194"/>
    </source>
</evidence>
<dbReference type="SMART" id="SM00487">
    <property type="entry name" value="DEXDc"/>
    <property type="match status" value="1"/>
</dbReference>
<feature type="region of interest" description="Disordered" evidence="6">
    <location>
        <begin position="388"/>
        <end position="447"/>
    </location>
</feature>
<reference evidence="11" key="1">
    <citation type="submission" date="2016-09" db="EMBL/GenBank/DDBJ databases">
        <authorList>
            <person name="Varghese N."/>
            <person name="Submissions S."/>
        </authorList>
    </citation>
    <scope>NUCLEOTIDE SEQUENCE [LARGE SCALE GENOMIC DNA]</scope>
    <source>
        <strain evidence="11">25nlg</strain>
    </source>
</reference>
<evidence type="ECO:0000259" key="9">
    <source>
        <dbReference type="PROSITE" id="PS51195"/>
    </source>
</evidence>
<keyword evidence="11" id="KW-1185">Reference proteome</keyword>
<dbReference type="GO" id="GO:0005524">
    <property type="term" value="F:ATP binding"/>
    <property type="evidence" value="ECO:0007669"/>
    <property type="project" value="UniProtKB-KW"/>
</dbReference>
<keyword evidence="2" id="KW-0378">Hydrolase</keyword>
<dbReference type="SMART" id="SM00490">
    <property type="entry name" value="HELICc"/>
    <property type="match status" value="1"/>
</dbReference>
<dbReference type="CDD" id="cd00268">
    <property type="entry name" value="DEADc"/>
    <property type="match status" value="1"/>
</dbReference>
<dbReference type="GO" id="GO:0009409">
    <property type="term" value="P:response to cold"/>
    <property type="evidence" value="ECO:0007669"/>
    <property type="project" value="TreeGrafter"/>
</dbReference>
<dbReference type="InterPro" id="IPR014001">
    <property type="entry name" value="Helicase_ATP-bd"/>
</dbReference>
<dbReference type="Pfam" id="PF00271">
    <property type="entry name" value="Helicase_C"/>
    <property type="match status" value="1"/>
</dbReference>
<dbReference type="OrthoDB" id="9805696at2"/>
<dbReference type="GO" id="GO:0003724">
    <property type="term" value="F:RNA helicase activity"/>
    <property type="evidence" value="ECO:0007669"/>
    <property type="project" value="InterPro"/>
</dbReference>
<organism evidence="10 11">
    <name type="scientific">Shouchella lonarensis</name>
    <dbReference type="NCBI Taxonomy" id="1464122"/>
    <lineage>
        <taxon>Bacteria</taxon>
        <taxon>Bacillati</taxon>
        <taxon>Bacillota</taxon>
        <taxon>Bacilli</taxon>
        <taxon>Bacillales</taxon>
        <taxon>Bacillaceae</taxon>
        <taxon>Shouchella</taxon>
    </lineage>
</organism>
<dbReference type="InterPro" id="IPR014014">
    <property type="entry name" value="RNA_helicase_DEAD_Q_motif"/>
</dbReference>
<dbReference type="PROSITE" id="PS51195">
    <property type="entry name" value="Q_MOTIF"/>
    <property type="match status" value="1"/>
</dbReference>
<dbReference type="GO" id="GO:0033592">
    <property type="term" value="F:RNA strand annealing activity"/>
    <property type="evidence" value="ECO:0007669"/>
    <property type="project" value="TreeGrafter"/>
</dbReference>
<feature type="short sequence motif" description="Q motif" evidence="5">
    <location>
        <begin position="4"/>
        <end position="32"/>
    </location>
</feature>
<dbReference type="InterPro" id="IPR044742">
    <property type="entry name" value="DEAD/DEAH_RhlB"/>
</dbReference>
<dbReference type="RefSeq" id="WP_090775901.1">
    <property type="nucleotide sequence ID" value="NZ_FMYM01000007.1"/>
</dbReference>
<dbReference type="STRING" id="1464122.SAMN05421737_10777"/>
<dbReference type="EMBL" id="FMYM01000007">
    <property type="protein sequence ID" value="SDC32028.1"/>
    <property type="molecule type" value="Genomic_DNA"/>
</dbReference>
<evidence type="ECO:0000313" key="11">
    <source>
        <dbReference type="Proteomes" id="UP000242662"/>
    </source>
</evidence>
<evidence type="ECO:0000256" key="5">
    <source>
        <dbReference type="PROSITE-ProRule" id="PRU00552"/>
    </source>
</evidence>
<feature type="compositionally biased region" description="Basic residues" evidence="6">
    <location>
        <begin position="415"/>
        <end position="447"/>
    </location>
</feature>
<evidence type="ECO:0000259" key="7">
    <source>
        <dbReference type="PROSITE" id="PS51192"/>
    </source>
</evidence>
<evidence type="ECO:0000256" key="3">
    <source>
        <dbReference type="ARBA" id="ARBA00022806"/>
    </source>
</evidence>
<dbReference type="PANTHER" id="PTHR47963:SF1">
    <property type="entry name" value="DEAD-BOX ATP-DEPENDENT RNA HELICASE CSHB"/>
    <property type="match status" value="1"/>
</dbReference>
<dbReference type="CDD" id="cd18787">
    <property type="entry name" value="SF2_C_DEAD"/>
    <property type="match status" value="1"/>
</dbReference>
<dbReference type="InterPro" id="IPR050547">
    <property type="entry name" value="DEAD_box_RNA_helicases"/>
</dbReference>
<proteinExistence type="predicted"/>